<dbReference type="PANTHER" id="PTHR24198">
    <property type="entry name" value="ANKYRIN REPEAT AND PROTEIN KINASE DOMAIN-CONTAINING PROTEIN"/>
    <property type="match status" value="1"/>
</dbReference>
<dbReference type="GO" id="GO:0006511">
    <property type="term" value="P:ubiquitin-dependent protein catabolic process"/>
    <property type="evidence" value="ECO:0007669"/>
    <property type="project" value="InterPro"/>
</dbReference>
<dbReference type="InterPro" id="IPR002110">
    <property type="entry name" value="Ankyrin_rpt"/>
</dbReference>
<dbReference type="Gene3D" id="1.25.40.20">
    <property type="entry name" value="Ankyrin repeat-containing domain"/>
    <property type="match status" value="4"/>
</dbReference>
<dbReference type="Pfam" id="PF12796">
    <property type="entry name" value="Ank_2"/>
    <property type="match status" value="2"/>
</dbReference>
<evidence type="ECO:0000313" key="6">
    <source>
        <dbReference type="EMBL" id="CEP03555.1"/>
    </source>
</evidence>
<proteinExistence type="predicted"/>
<dbReference type="PANTHER" id="PTHR24198:SF165">
    <property type="entry name" value="ANKYRIN REPEAT-CONTAINING PROTEIN-RELATED"/>
    <property type="match status" value="1"/>
</dbReference>
<dbReference type="PROSITE" id="PS50297">
    <property type="entry name" value="ANK_REP_REGION"/>
    <property type="match status" value="3"/>
</dbReference>
<dbReference type="Pfam" id="PF13637">
    <property type="entry name" value="Ank_4"/>
    <property type="match status" value="1"/>
</dbReference>
<dbReference type="Gene3D" id="3.30.710.10">
    <property type="entry name" value="Potassium Channel Kv1.1, Chain A"/>
    <property type="match status" value="1"/>
</dbReference>
<dbReference type="InterPro" id="IPR036770">
    <property type="entry name" value="Ankyrin_rpt-contain_sf"/>
</dbReference>
<dbReference type="AlphaFoldDB" id="A0A0G4J7J3"/>
<dbReference type="SMART" id="SM00248">
    <property type="entry name" value="ANK"/>
    <property type="match status" value="8"/>
</dbReference>
<feature type="domain" description="SKP1 component POZ" evidence="5">
    <location>
        <begin position="28"/>
        <end position="82"/>
    </location>
</feature>
<dbReference type="Proteomes" id="UP000039324">
    <property type="component" value="Unassembled WGS sequence"/>
</dbReference>
<evidence type="ECO:0000256" key="1">
    <source>
        <dbReference type="ARBA" id="ARBA00022737"/>
    </source>
</evidence>
<name>A0A0G4J7J3_PLABS</name>
<keyword evidence="2 3" id="KW-0040">ANK repeat</keyword>
<evidence type="ECO:0000313" key="7">
    <source>
        <dbReference type="Proteomes" id="UP000039324"/>
    </source>
</evidence>
<dbReference type="SUPFAM" id="SSF48403">
    <property type="entry name" value="Ankyrin repeat"/>
    <property type="match status" value="1"/>
</dbReference>
<dbReference type="Pfam" id="PF03931">
    <property type="entry name" value="Skp1_POZ"/>
    <property type="match status" value="1"/>
</dbReference>
<reference evidence="6 7" key="1">
    <citation type="submission" date="2015-02" db="EMBL/GenBank/DDBJ databases">
        <authorList>
            <person name="Chooi Y.-H."/>
        </authorList>
    </citation>
    <scope>NUCLEOTIDE SEQUENCE [LARGE SCALE GENOMIC DNA]</scope>
    <source>
        <strain evidence="6">E3</strain>
    </source>
</reference>
<dbReference type="STRING" id="37360.A0A0G4J7J3"/>
<dbReference type="InterPro" id="IPR016073">
    <property type="entry name" value="Skp1_comp_POZ"/>
</dbReference>
<protein>
    <recommendedName>
        <fullName evidence="5">SKP1 component POZ domain-containing protein</fullName>
    </recommendedName>
</protein>
<evidence type="ECO:0000256" key="3">
    <source>
        <dbReference type="PROSITE-ProRule" id="PRU00023"/>
    </source>
</evidence>
<keyword evidence="4" id="KW-0812">Transmembrane</keyword>
<dbReference type="InterPro" id="IPR011333">
    <property type="entry name" value="SKP1/BTB/POZ_sf"/>
</dbReference>
<keyword evidence="7" id="KW-1185">Reference proteome</keyword>
<feature type="repeat" description="ANK" evidence="3">
    <location>
        <begin position="239"/>
        <end position="261"/>
    </location>
</feature>
<gene>
    <name evidence="6" type="ORF">PBRA_009440</name>
</gene>
<evidence type="ECO:0000259" key="5">
    <source>
        <dbReference type="Pfam" id="PF03931"/>
    </source>
</evidence>
<dbReference type="PROSITE" id="PS50088">
    <property type="entry name" value="ANK_REPEAT"/>
    <property type="match status" value="3"/>
</dbReference>
<dbReference type="EMBL" id="CDSF01000148">
    <property type="protein sequence ID" value="CEP03555.1"/>
    <property type="molecule type" value="Genomic_DNA"/>
</dbReference>
<feature type="repeat" description="ANK" evidence="3">
    <location>
        <begin position="410"/>
        <end position="443"/>
    </location>
</feature>
<accession>A0A0G4J7J3</accession>
<evidence type="ECO:0000256" key="2">
    <source>
        <dbReference type="ARBA" id="ARBA00023043"/>
    </source>
</evidence>
<organism evidence="6 7">
    <name type="scientific">Plasmodiophora brassicae</name>
    <name type="common">Clubroot disease agent</name>
    <dbReference type="NCBI Taxonomy" id="37360"/>
    <lineage>
        <taxon>Eukaryota</taxon>
        <taxon>Sar</taxon>
        <taxon>Rhizaria</taxon>
        <taxon>Endomyxa</taxon>
        <taxon>Phytomyxea</taxon>
        <taxon>Plasmodiophorida</taxon>
        <taxon>Plasmodiophoridae</taxon>
        <taxon>Plasmodiophora</taxon>
    </lineage>
</organism>
<keyword evidence="1" id="KW-0677">Repeat</keyword>
<sequence length="504" mass="53739">MRPGGHCSVMAPLSLIVVPLLIAPTIGIILRSSDSVDLTVNDSFAKVHSKVLRDLVEDSCHTPVRVPNIAGEELKLIVEFVHTVVNDSQHGPATQWVHDKVSPMTLAAQCRLMAAADFLDIHALLVAIASMARTRSDLSAMREMLYMNALRLVVAHIPGIAGLARMAHTDEQRNIVEAIQGIAFTGDAAFSAGKADLLNNARWNEFGNVLHWAAFDGNGFIVDLLLNVSGIDANARNETQATPLHAAAATGHADIVETLLDVPDIDVNAPNNMQATPLHCAAYAGNVAVVGLLLKAPKIAVNSRDNDGSTPLHVAAHAGHGDVVELLLQMPGIEVSPCDRRHWTPLHRAAFRGRTGVVNILVGVPGVDINACDLLHMTPLLIATARQHHAVFELLLSTPGISVNVRDTHYMLTPLHRAAQRGNVPMVRALLQVPGIDLGARDQAFHSTPLHLAIVAGHGAVVQLLLNMPGIDVNAVDLLGRTPLDLANLFHHPGIAASLRLAAP</sequence>
<feature type="repeat" description="ANK" evidence="3">
    <location>
        <begin position="307"/>
        <end position="329"/>
    </location>
</feature>
<evidence type="ECO:0000256" key="4">
    <source>
        <dbReference type="SAM" id="Phobius"/>
    </source>
</evidence>
<feature type="transmembrane region" description="Helical" evidence="4">
    <location>
        <begin position="12"/>
        <end position="30"/>
    </location>
</feature>
<dbReference type="SUPFAM" id="SSF54695">
    <property type="entry name" value="POZ domain"/>
    <property type="match status" value="1"/>
</dbReference>
<dbReference type="OrthoDB" id="341259at2759"/>
<keyword evidence="4" id="KW-1133">Transmembrane helix</keyword>
<keyword evidence="4" id="KW-0472">Membrane</keyword>
<dbReference type="Pfam" id="PF00023">
    <property type="entry name" value="Ank"/>
    <property type="match status" value="1"/>
</dbReference>